<evidence type="ECO:0000313" key="1">
    <source>
        <dbReference type="EMBL" id="GAD16397.1"/>
    </source>
</evidence>
<reference evidence="2" key="1">
    <citation type="journal article" date="2013" name="Genome Announc.">
        <title>Draft Genome Sequence of D-Branched-Chain Amino Acid Producer Lactobacillus otakiensis JCM 15040T, Isolated from a Traditional Japanese Pickle.</title>
        <authorList>
            <person name="Doi K."/>
            <person name="Mori K."/>
            <person name="Mutaguchi Y."/>
            <person name="Tashiro K."/>
            <person name="Fujino Y."/>
            <person name="Ohmori T."/>
            <person name="Kuhara S."/>
            <person name="Ohshima T."/>
        </authorList>
    </citation>
    <scope>NUCLEOTIDE SEQUENCE [LARGE SCALE GENOMIC DNA]</scope>
    <source>
        <strain evidence="2">JCM 15040</strain>
    </source>
</reference>
<accession>S4NGL1</accession>
<organism evidence="1 2">
    <name type="scientific">Lentilactobacillus otakiensis DSM 19908 = JCM 15040</name>
    <dbReference type="NCBI Taxonomy" id="1423780"/>
    <lineage>
        <taxon>Bacteria</taxon>
        <taxon>Bacillati</taxon>
        <taxon>Bacillota</taxon>
        <taxon>Bacilli</taxon>
        <taxon>Lactobacillales</taxon>
        <taxon>Lactobacillaceae</taxon>
        <taxon>Lentilactobacillus</taxon>
    </lineage>
</organism>
<dbReference type="Proteomes" id="UP000016361">
    <property type="component" value="Unassembled WGS sequence"/>
</dbReference>
<dbReference type="RefSeq" id="WP_020280850.1">
    <property type="nucleotide sequence ID" value="NZ_AZED01000011.1"/>
</dbReference>
<proteinExistence type="predicted"/>
<dbReference type="EMBL" id="BASH01000002">
    <property type="protein sequence ID" value="GAD16397.1"/>
    <property type="molecule type" value="Genomic_DNA"/>
</dbReference>
<keyword evidence="2" id="KW-1185">Reference proteome</keyword>
<dbReference type="GeneID" id="301049056"/>
<protein>
    <submittedName>
        <fullName evidence="1">Uncharacterized protein</fullName>
    </submittedName>
</protein>
<dbReference type="AlphaFoldDB" id="S4NGL1"/>
<name>S4NGL1_9LACO</name>
<comment type="caution">
    <text evidence="1">The sequence shown here is derived from an EMBL/GenBank/DDBJ whole genome shotgun (WGS) entry which is preliminary data.</text>
</comment>
<gene>
    <name evidence="1" type="ORF">LOT_0935</name>
</gene>
<evidence type="ECO:0000313" key="2">
    <source>
        <dbReference type="Proteomes" id="UP000016361"/>
    </source>
</evidence>
<sequence length="40" mass="4574">MRQELVDAVSKGAWIEVPSLGTLIQAFLEVSIWFVEARFH</sequence>